<dbReference type="Gene3D" id="3.40.50.1000">
    <property type="entry name" value="HAD superfamily/HAD-like"/>
    <property type="match status" value="1"/>
</dbReference>
<protein>
    <submittedName>
        <fullName evidence="1">Putative hydrolase of the HAD superfamily</fullName>
    </submittedName>
</protein>
<dbReference type="SUPFAM" id="SSF56784">
    <property type="entry name" value="HAD-like"/>
    <property type="match status" value="1"/>
</dbReference>
<dbReference type="InterPro" id="IPR023214">
    <property type="entry name" value="HAD_sf"/>
</dbReference>
<dbReference type="InterPro" id="IPR010237">
    <property type="entry name" value="Pyr-5-nucltdase"/>
</dbReference>
<name>A0A4R2PNH1_RHOSA</name>
<dbReference type="InterPro" id="IPR006439">
    <property type="entry name" value="HAD-SF_hydro_IA"/>
</dbReference>
<comment type="caution">
    <text evidence="1">The sequence shown here is derived from an EMBL/GenBank/DDBJ whole genome shotgun (WGS) entry which is preliminary data.</text>
</comment>
<dbReference type="RefSeq" id="WP_132707861.1">
    <property type="nucleotide sequence ID" value="NZ_JACIGF010000003.1"/>
</dbReference>
<proteinExistence type="predicted"/>
<dbReference type="InParanoid" id="A0A4R2PNH1"/>
<accession>A0A4R2PNH1</accession>
<dbReference type="SFLD" id="SFLDG01132">
    <property type="entry name" value="C1.5.3:_5'-Nucleotidase_Like"/>
    <property type="match status" value="1"/>
</dbReference>
<evidence type="ECO:0000313" key="2">
    <source>
        <dbReference type="Proteomes" id="UP000295399"/>
    </source>
</evidence>
<dbReference type="Proteomes" id="UP000295399">
    <property type="component" value="Unassembled WGS sequence"/>
</dbReference>
<dbReference type="NCBIfam" id="TIGR01509">
    <property type="entry name" value="HAD-SF-IA-v3"/>
    <property type="match status" value="1"/>
</dbReference>
<organism evidence="1 2">
    <name type="scientific">Rhodothalassium salexigens DSM 2132</name>
    <dbReference type="NCBI Taxonomy" id="1188247"/>
    <lineage>
        <taxon>Bacteria</taxon>
        <taxon>Pseudomonadati</taxon>
        <taxon>Pseudomonadota</taxon>
        <taxon>Alphaproteobacteria</taxon>
        <taxon>Rhodothalassiales</taxon>
        <taxon>Rhodothalassiaceae</taxon>
        <taxon>Rhodothalassium</taxon>
    </lineage>
</organism>
<dbReference type="PANTHER" id="PTHR12725:SF117">
    <property type="entry name" value="HALOACID DEHALOGENASE-LIKE HYDROLASE"/>
    <property type="match status" value="1"/>
</dbReference>
<dbReference type="AlphaFoldDB" id="A0A4R2PNH1"/>
<dbReference type="InterPro" id="IPR036412">
    <property type="entry name" value="HAD-like_sf"/>
</dbReference>
<gene>
    <name evidence="1" type="ORF">EV659_103197</name>
</gene>
<dbReference type="NCBIfam" id="TIGR01993">
    <property type="entry name" value="Pyr-5-nucltdase"/>
    <property type="match status" value="1"/>
</dbReference>
<sequence length="219" mass="24714">MTDAGPVETWVFDLDNTLYPPECNLFDQIDQRMGDFIKNLLNVDYAEARRLQKQYFVDYGTTLRGLMDRHNVAPDDFLHHVHDIDVSPVPPNPRLGALLARLPGRKLVYTNGTEPHAERVLARLGVADQFDGVFDIAAGDFVPKPQPAPYAQFMDRFSVDPRRAVMVEDMARNLKPAAALGMTTVWLRTCYQWGGVHVDEAAVHHQVDDLMAWLEELAG</sequence>
<evidence type="ECO:0000313" key="1">
    <source>
        <dbReference type="EMBL" id="TCP36308.1"/>
    </source>
</evidence>
<reference evidence="1 2" key="1">
    <citation type="submission" date="2019-03" db="EMBL/GenBank/DDBJ databases">
        <title>Genomic Encyclopedia of Type Strains, Phase IV (KMG-IV): sequencing the most valuable type-strain genomes for metagenomic binning, comparative biology and taxonomic classification.</title>
        <authorList>
            <person name="Goeker M."/>
        </authorList>
    </citation>
    <scope>NUCLEOTIDE SEQUENCE [LARGE SCALE GENOMIC DNA]</scope>
    <source>
        <strain evidence="1 2">DSM 2132</strain>
    </source>
</reference>
<dbReference type="SFLD" id="SFLDG01129">
    <property type="entry name" value="C1.5:_HAD__Beta-PGM__Phosphata"/>
    <property type="match status" value="1"/>
</dbReference>
<dbReference type="Pfam" id="PF00702">
    <property type="entry name" value="Hydrolase"/>
    <property type="match status" value="1"/>
</dbReference>
<dbReference type="Gene3D" id="1.10.150.450">
    <property type="match status" value="1"/>
</dbReference>
<dbReference type="EMBL" id="SLXO01000003">
    <property type="protein sequence ID" value="TCP36308.1"/>
    <property type="molecule type" value="Genomic_DNA"/>
</dbReference>
<keyword evidence="1" id="KW-0378">Hydrolase</keyword>
<dbReference type="PANTHER" id="PTHR12725">
    <property type="entry name" value="HALOACID DEHALOGENASE-LIKE HYDROLASE"/>
    <property type="match status" value="1"/>
</dbReference>
<dbReference type="SFLD" id="SFLDS00003">
    <property type="entry name" value="Haloacid_Dehalogenase"/>
    <property type="match status" value="1"/>
</dbReference>
<dbReference type="CDD" id="cd02604">
    <property type="entry name" value="HAD_5NT"/>
    <property type="match status" value="1"/>
</dbReference>
<keyword evidence="2" id="KW-1185">Reference proteome</keyword>
<dbReference type="GO" id="GO:0016787">
    <property type="term" value="F:hydrolase activity"/>
    <property type="evidence" value="ECO:0007669"/>
    <property type="project" value="UniProtKB-KW"/>
</dbReference>
<dbReference type="OrthoDB" id="9803141at2"/>